<dbReference type="Pfam" id="PF00271">
    <property type="entry name" value="Helicase_C"/>
    <property type="match status" value="1"/>
</dbReference>
<dbReference type="GO" id="GO:0016787">
    <property type="term" value="F:hydrolase activity"/>
    <property type="evidence" value="ECO:0007669"/>
    <property type="project" value="InterPro"/>
</dbReference>
<organism evidence="2 3">
    <name type="scientific">Mitsuokella jalaludinii</name>
    <dbReference type="NCBI Taxonomy" id="187979"/>
    <lineage>
        <taxon>Bacteria</taxon>
        <taxon>Bacillati</taxon>
        <taxon>Bacillota</taxon>
        <taxon>Negativicutes</taxon>
        <taxon>Selenomonadales</taxon>
        <taxon>Selenomonadaceae</taxon>
        <taxon>Mitsuokella</taxon>
    </lineage>
</organism>
<gene>
    <name evidence="2" type="ORF">ERS852385_02129</name>
</gene>
<dbReference type="EMBL" id="CYYU01000028">
    <property type="protein sequence ID" value="CUO10058.1"/>
    <property type="molecule type" value="Genomic_DNA"/>
</dbReference>
<evidence type="ECO:0000313" key="3">
    <source>
        <dbReference type="Proteomes" id="UP000095546"/>
    </source>
</evidence>
<dbReference type="PROSITE" id="PS51192">
    <property type="entry name" value="HELICASE_ATP_BIND_1"/>
    <property type="match status" value="1"/>
</dbReference>
<dbReference type="RefSeq" id="WP_082427771.1">
    <property type="nucleotide sequence ID" value="NZ_CABIWZ010000028.1"/>
</dbReference>
<feature type="domain" description="Helicase ATP-binding" evidence="1">
    <location>
        <begin position="42"/>
        <end position="217"/>
    </location>
</feature>
<dbReference type="STRING" id="187979.ERS852385_02129"/>
<dbReference type="GO" id="GO:0003677">
    <property type="term" value="F:DNA binding"/>
    <property type="evidence" value="ECO:0007669"/>
    <property type="project" value="InterPro"/>
</dbReference>
<dbReference type="SMART" id="SM00490">
    <property type="entry name" value="HELICc"/>
    <property type="match status" value="1"/>
</dbReference>
<name>A0A174CEB9_9FIRM</name>
<dbReference type="InterPro" id="IPR027417">
    <property type="entry name" value="P-loop_NTPase"/>
</dbReference>
<reference evidence="2 3" key="1">
    <citation type="submission" date="2015-09" db="EMBL/GenBank/DDBJ databases">
        <authorList>
            <consortium name="Pathogen Informatics"/>
        </authorList>
    </citation>
    <scope>NUCLEOTIDE SEQUENCE [LARGE SCALE GENOMIC DNA]</scope>
    <source>
        <strain evidence="2 3">2789STDY5608828</strain>
    </source>
</reference>
<dbReference type="Proteomes" id="UP000095546">
    <property type="component" value="Unassembled WGS sequence"/>
</dbReference>
<dbReference type="SUPFAM" id="SSF52540">
    <property type="entry name" value="P-loop containing nucleoside triphosphate hydrolases"/>
    <property type="match status" value="1"/>
</dbReference>
<dbReference type="PANTHER" id="PTHR47396">
    <property type="entry name" value="TYPE I RESTRICTION ENZYME ECOKI R PROTEIN"/>
    <property type="match status" value="1"/>
</dbReference>
<dbReference type="SMART" id="SM00487">
    <property type="entry name" value="DEXDc"/>
    <property type="match status" value="1"/>
</dbReference>
<keyword evidence="3" id="KW-1185">Reference proteome</keyword>
<dbReference type="InterPro" id="IPR006935">
    <property type="entry name" value="Helicase/UvrB_N"/>
</dbReference>
<dbReference type="InterPro" id="IPR026870">
    <property type="entry name" value="Zinc_ribbon_dom"/>
</dbReference>
<protein>
    <submittedName>
        <fullName evidence="2">Type I restriction enzyme EcoKI subunit R</fullName>
    </submittedName>
</protein>
<dbReference type="AlphaFoldDB" id="A0A174CEB9"/>
<dbReference type="Pfam" id="PF04851">
    <property type="entry name" value="ResIII"/>
    <property type="match status" value="1"/>
</dbReference>
<sequence>MSYAGKWDYTILTTKSKADGRKLMMPHQQEAVDALNKYFDLSGRTRQEQSGLLIMPTGSGKTFTTITWLMESAIPAGYRVIWFAHRQELVDQATREFCNVAPILAEHGIKKVKILPISGQHAGMSQSCGYDINVCSIRSAATKNGRRFIRRMLGTPGARKVVVIIDEAHHAPMKSYQDVLDTIRGINPSMILLGLTATPKRLEGNHLLMEMFNVEQNRKKRGNGFIYEVSLQHLIQYEYLATPHYIPVNTEIQGDTAYHLTEKSVELFHRFGELPEDIFNEIANSAARNKCIVDHYVKNKEKYGKTLVFAIKKEHARKLYEEFSAANISCNYVVSGMPNSHEIIEDFRQNKFDVLINVQMMTEGSDVPDIQTAFMTRETNSDSLFMQMVGRALRGSYAGGTKDAYIVDFHDKWEMLHFWFKPEGLDIFTTDEHDEISDIAIEEENTQIANADDEGVDNTETFNNEEENDDEIPLEKLREIYREISKSIESHWEASIDLPRWPVGWYAIPDKPAVLVLNDQLEAYQDLQKYLDSVLDEKRNSQFIQENYFVECTHPADIDIDNILSYAKHEQTLPPYYELAEQDAADPHYMAQRVLEKYPDCVDDLNGRAIYWLCEQYESSKRIQSLYPQFVSFRRAVENILSSRHRADIIETDERKTYHLIPDYYDLEELADEVYVSYPSLKSAFVTIQWSDRVVKSWFGITHRLSADTYKIRINRLLSSPDVSREAIKYLLYHELLHANGLWTHSDTFRNTEWEYPNSAQLDGELDSLALRYQLDYEELKKRYKGSSTITTVEGVGFEEVMGTSQVNEQRTVHAVADDYFNPKAAGVVDGYKYCQNCGHRLLESARFCDKCGRPAIYY</sequence>
<dbReference type="GO" id="GO:0005524">
    <property type="term" value="F:ATP binding"/>
    <property type="evidence" value="ECO:0007669"/>
    <property type="project" value="InterPro"/>
</dbReference>
<dbReference type="Pfam" id="PF13240">
    <property type="entry name" value="Zn_Ribbon_1"/>
    <property type="match status" value="1"/>
</dbReference>
<dbReference type="InterPro" id="IPR001650">
    <property type="entry name" value="Helicase_C-like"/>
</dbReference>
<dbReference type="PANTHER" id="PTHR47396:SF1">
    <property type="entry name" value="ATP-DEPENDENT HELICASE IRC3-RELATED"/>
    <property type="match status" value="1"/>
</dbReference>
<proteinExistence type="predicted"/>
<evidence type="ECO:0000313" key="2">
    <source>
        <dbReference type="EMBL" id="CUO10058.1"/>
    </source>
</evidence>
<dbReference type="OrthoDB" id="9802901at2"/>
<dbReference type="InterPro" id="IPR014001">
    <property type="entry name" value="Helicase_ATP-bd"/>
</dbReference>
<dbReference type="Gene3D" id="3.40.50.300">
    <property type="entry name" value="P-loop containing nucleotide triphosphate hydrolases"/>
    <property type="match status" value="2"/>
</dbReference>
<dbReference type="GO" id="GO:0005829">
    <property type="term" value="C:cytosol"/>
    <property type="evidence" value="ECO:0007669"/>
    <property type="project" value="TreeGrafter"/>
</dbReference>
<accession>A0A174CEB9</accession>
<dbReference type="InterPro" id="IPR050742">
    <property type="entry name" value="Helicase_Restrict-Modif_Enz"/>
</dbReference>
<evidence type="ECO:0000259" key="1">
    <source>
        <dbReference type="PROSITE" id="PS51192"/>
    </source>
</evidence>